<evidence type="ECO:0000313" key="7">
    <source>
        <dbReference type="Proteomes" id="UP001499863"/>
    </source>
</evidence>
<dbReference type="Pfam" id="PF08541">
    <property type="entry name" value="ACP_syn_III_C"/>
    <property type="match status" value="1"/>
</dbReference>
<proteinExistence type="predicted"/>
<dbReference type="InterPro" id="IPR013747">
    <property type="entry name" value="ACP_syn_III_C"/>
</dbReference>
<gene>
    <name evidence="6" type="ORF">GCM10009639_48910</name>
</gene>
<keyword evidence="7" id="KW-1185">Reference proteome</keyword>
<dbReference type="RefSeq" id="WP_344339408.1">
    <property type="nucleotide sequence ID" value="NZ_BAAAKJ010000260.1"/>
</dbReference>
<keyword evidence="2" id="KW-0808">Transferase</keyword>
<sequence>MRTRGIYLAGLGVFLPAARSVDSAVEQGLVTAGRAAEYGLSGVTVAGRLAAPEMALAAAREALKDSGMSAEDIGLLLYTGVWHQGPDGWGPQAYLQRHLLGDDLLAVEIRNGCNGTFSALELAAGYLKASPGIPAALVTASDNFGTRLIDRWNPGDGVSYLGDGASAVVLSTAPGFAELRSLCSATFSEMEEAHRGGEPLFPPNATTGTALDYGARAASFQRKAEDDGSWVRLLLGHQKHTLECTGRALVEAGVTAGDIRRVLIHGMPRQAAASYLKVLGFSLEQSTWDFSRTVGHLGASDHMAALHHLLSTGSLGAGDHVLLCGFSPGVTYKAAVVRILSTDPTRKHEAQANGL</sequence>
<dbReference type="SUPFAM" id="SSF53901">
    <property type="entry name" value="Thiolase-like"/>
    <property type="match status" value="1"/>
</dbReference>
<evidence type="ECO:0000259" key="5">
    <source>
        <dbReference type="Pfam" id="PF08545"/>
    </source>
</evidence>
<dbReference type="Proteomes" id="UP001499863">
    <property type="component" value="Unassembled WGS sequence"/>
</dbReference>
<comment type="caution">
    <text evidence="6">The sequence shown here is derived from an EMBL/GenBank/DDBJ whole genome shotgun (WGS) entry which is preliminary data.</text>
</comment>
<dbReference type="CDD" id="cd00827">
    <property type="entry name" value="init_cond_enzymes"/>
    <property type="match status" value="1"/>
</dbReference>
<dbReference type="Gene3D" id="3.40.47.10">
    <property type="match status" value="2"/>
</dbReference>
<evidence type="ECO:0000256" key="2">
    <source>
        <dbReference type="ARBA" id="ARBA00022679"/>
    </source>
</evidence>
<dbReference type="InterPro" id="IPR016039">
    <property type="entry name" value="Thiolase-like"/>
</dbReference>
<dbReference type="PANTHER" id="PTHR34069">
    <property type="entry name" value="3-OXOACYL-[ACYL-CARRIER-PROTEIN] SYNTHASE 3"/>
    <property type="match status" value="1"/>
</dbReference>
<evidence type="ECO:0000256" key="3">
    <source>
        <dbReference type="ARBA" id="ARBA00023315"/>
    </source>
</evidence>
<reference evidence="7" key="1">
    <citation type="journal article" date="2019" name="Int. J. Syst. Evol. Microbiol.">
        <title>The Global Catalogue of Microorganisms (GCM) 10K type strain sequencing project: providing services to taxonomists for standard genome sequencing and annotation.</title>
        <authorList>
            <consortium name="The Broad Institute Genomics Platform"/>
            <consortium name="The Broad Institute Genome Sequencing Center for Infectious Disease"/>
            <person name="Wu L."/>
            <person name="Ma J."/>
        </authorList>
    </citation>
    <scope>NUCLEOTIDE SEQUENCE [LARGE SCALE GENOMIC DNA]</scope>
    <source>
        <strain evidence="7">JCM 12393</strain>
    </source>
</reference>
<protein>
    <submittedName>
        <fullName evidence="6">Ketoacyl-ACP synthase III family protein</fullName>
    </submittedName>
</protein>
<evidence type="ECO:0000259" key="4">
    <source>
        <dbReference type="Pfam" id="PF08541"/>
    </source>
</evidence>
<dbReference type="Pfam" id="PF08545">
    <property type="entry name" value="ACP_syn_III"/>
    <property type="match status" value="1"/>
</dbReference>
<dbReference type="EMBL" id="BAAAKJ010000260">
    <property type="protein sequence ID" value="GAA1403720.1"/>
    <property type="molecule type" value="Genomic_DNA"/>
</dbReference>
<dbReference type="InterPro" id="IPR013751">
    <property type="entry name" value="ACP_syn_III_N"/>
</dbReference>
<dbReference type="PANTHER" id="PTHR34069:SF2">
    <property type="entry name" value="BETA-KETOACYL-[ACYL-CARRIER-PROTEIN] SYNTHASE III"/>
    <property type="match status" value="1"/>
</dbReference>
<feature type="domain" description="Beta-ketoacyl-[acyl-carrier-protein] synthase III C-terminal" evidence="4">
    <location>
        <begin position="250"/>
        <end position="339"/>
    </location>
</feature>
<organism evidence="6 7">
    <name type="scientific">Kitasatospora putterlickiae</name>
    <dbReference type="NCBI Taxonomy" id="221725"/>
    <lineage>
        <taxon>Bacteria</taxon>
        <taxon>Bacillati</taxon>
        <taxon>Actinomycetota</taxon>
        <taxon>Actinomycetes</taxon>
        <taxon>Kitasatosporales</taxon>
        <taxon>Streptomycetaceae</taxon>
        <taxon>Kitasatospora</taxon>
    </lineage>
</organism>
<name>A0ABP4J027_9ACTN</name>
<evidence type="ECO:0000313" key="6">
    <source>
        <dbReference type="EMBL" id="GAA1403720.1"/>
    </source>
</evidence>
<feature type="domain" description="Beta-ketoacyl-[acyl-carrier-protein] synthase III N-terminal" evidence="5">
    <location>
        <begin position="108"/>
        <end position="173"/>
    </location>
</feature>
<keyword evidence="3" id="KW-0012">Acyltransferase</keyword>
<accession>A0ABP4J027</accession>
<evidence type="ECO:0000256" key="1">
    <source>
        <dbReference type="ARBA" id="ARBA00022490"/>
    </source>
</evidence>
<keyword evidence="1" id="KW-0963">Cytoplasm</keyword>